<evidence type="ECO:0000256" key="6">
    <source>
        <dbReference type="SAM" id="MobiDB-lite"/>
    </source>
</evidence>
<keyword evidence="8" id="KW-0418">Kinase</keyword>
<evidence type="ECO:0000256" key="5">
    <source>
        <dbReference type="RuleBase" id="RU000304"/>
    </source>
</evidence>
<dbReference type="PROSITE" id="PS00108">
    <property type="entry name" value="PROTEIN_KINASE_ST"/>
    <property type="match status" value="1"/>
</dbReference>
<dbReference type="PROSITE" id="PS00107">
    <property type="entry name" value="PROTEIN_KINASE_ATP"/>
    <property type="match status" value="1"/>
</dbReference>
<dbReference type="FunFam" id="1.10.510.10:FF:000596">
    <property type="entry name" value="CK1 family protein kinase"/>
    <property type="match status" value="1"/>
</dbReference>
<proteinExistence type="inferred from homology"/>
<dbReference type="OrthoDB" id="5800476at2759"/>
<keyword evidence="2 4" id="KW-0547">Nucleotide-binding</keyword>
<dbReference type="PROSITE" id="PS50011">
    <property type="entry name" value="PROTEIN_KINASE_DOM"/>
    <property type="match status" value="1"/>
</dbReference>
<dbReference type="GO" id="GO:0004674">
    <property type="term" value="F:protein serine/threonine kinase activity"/>
    <property type="evidence" value="ECO:0007669"/>
    <property type="project" value="UniProtKB-KW"/>
</dbReference>
<dbReference type="InterPro" id="IPR008271">
    <property type="entry name" value="Ser/Thr_kinase_AS"/>
</dbReference>
<reference evidence="8 9" key="1">
    <citation type="submission" date="2019-08" db="EMBL/GenBank/DDBJ databases">
        <authorList>
            <person name="Alioto T."/>
            <person name="Alioto T."/>
            <person name="Gomez Garrido J."/>
        </authorList>
    </citation>
    <scope>NUCLEOTIDE SEQUENCE [LARGE SCALE GENOMIC DNA]</scope>
</reference>
<keyword evidence="3 4" id="KW-0067">ATP-binding</keyword>
<evidence type="ECO:0000256" key="1">
    <source>
        <dbReference type="ARBA" id="ARBA00012513"/>
    </source>
</evidence>
<evidence type="ECO:0000256" key="3">
    <source>
        <dbReference type="ARBA" id="ARBA00022840"/>
    </source>
</evidence>
<evidence type="ECO:0000256" key="2">
    <source>
        <dbReference type="ARBA" id="ARBA00022741"/>
    </source>
</evidence>
<evidence type="ECO:0000313" key="8">
    <source>
        <dbReference type="EMBL" id="VVC28472.1"/>
    </source>
</evidence>
<dbReference type="GO" id="GO:0005524">
    <property type="term" value="F:ATP binding"/>
    <property type="evidence" value="ECO:0007669"/>
    <property type="project" value="UniProtKB-UniRule"/>
</dbReference>
<dbReference type="SUPFAM" id="SSF56112">
    <property type="entry name" value="Protein kinase-like (PK-like)"/>
    <property type="match status" value="1"/>
</dbReference>
<gene>
    <name evidence="8" type="ORF">CINCED_3A018338</name>
</gene>
<evidence type="ECO:0000256" key="4">
    <source>
        <dbReference type="PROSITE-ProRule" id="PRU10141"/>
    </source>
</evidence>
<evidence type="ECO:0000313" key="9">
    <source>
        <dbReference type="Proteomes" id="UP000325440"/>
    </source>
</evidence>
<dbReference type="AlphaFoldDB" id="A0A5E4MDL8"/>
<feature type="compositionally biased region" description="Polar residues" evidence="6">
    <location>
        <begin position="396"/>
        <end position="421"/>
    </location>
</feature>
<evidence type="ECO:0000259" key="7">
    <source>
        <dbReference type="PROSITE" id="PS50011"/>
    </source>
</evidence>
<feature type="binding site" evidence="4">
    <location>
        <position position="48"/>
    </location>
    <ligand>
        <name>ATP</name>
        <dbReference type="ChEBI" id="CHEBI:30616"/>
    </ligand>
</feature>
<dbReference type="Pfam" id="PF00069">
    <property type="entry name" value="Pkinase"/>
    <property type="match status" value="1"/>
</dbReference>
<feature type="domain" description="Protein kinase" evidence="7">
    <location>
        <begin position="19"/>
        <end position="287"/>
    </location>
</feature>
<dbReference type="InterPro" id="IPR017441">
    <property type="entry name" value="Protein_kinase_ATP_BS"/>
</dbReference>
<feature type="region of interest" description="Disordered" evidence="6">
    <location>
        <begin position="381"/>
        <end position="429"/>
    </location>
</feature>
<name>A0A5E4MDL8_9HEMI</name>
<dbReference type="SMART" id="SM00220">
    <property type="entry name" value="S_TKc"/>
    <property type="match status" value="1"/>
</dbReference>
<accession>A0A5E4MDL8</accession>
<keyword evidence="8" id="KW-0808">Transferase</keyword>
<dbReference type="EC" id="2.7.11.1" evidence="1"/>
<keyword evidence="5" id="KW-0723">Serine/threonine-protein kinase</keyword>
<comment type="similarity">
    <text evidence="5">Belongs to the protein kinase superfamily.</text>
</comment>
<protein>
    <recommendedName>
        <fullName evidence="1">non-specific serine/threonine protein kinase</fullName>
        <ecNumber evidence="1">2.7.11.1</ecNumber>
    </recommendedName>
</protein>
<dbReference type="InterPro" id="IPR050235">
    <property type="entry name" value="CK1_Ser-Thr_kinase"/>
</dbReference>
<dbReference type="EMBL" id="CABPRJ010000481">
    <property type="protein sequence ID" value="VVC28472.1"/>
    <property type="molecule type" value="Genomic_DNA"/>
</dbReference>
<organism evidence="8 9">
    <name type="scientific">Cinara cedri</name>
    <dbReference type="NCBI Taxonomy" id="506608"/>
    <lineage>
        <taxon>Eukaryota</taxon>
        <taxon>Metazoa</taxon>
        <taxon>Ecdysozoa</taxon>
        <taxon>Arthropoda</taxon>
        <taxon>Hexapoda</taxon>
        <taxon>Insecta</taxon>
        <taxon>Pterygota</taxon>
        <taxon>Neoptera</taxon>
        <taxon>Paraneoptera</taxon>
        <taxon>Hemiptera</taxon>
        <taxon>Sternorrhyncha</taxon>
        <taxon>Aphidomorpha</taxon>
        <taxon>Aphidoidea</taxon>
        <taxon>Aphididae</taxon>
        <taxon>Lachninae</taxon>
        <taxon>Cinara</taxon>
    </lineage>
</organism>
<dbReference type="InterPro" id="IPR000719">
    <property type="entry name" value="Prot_kinase_dom"/>
</dbReference>
<dbReference type="Proteomes" id="UP000325440">
    <property type="component" value="Unassembled WGS sequence"/>
</dbReference>
<sequence>MLSVLDDQRATEMMIGNEYQLGRKIGSGSFGDIHVGKNIYTEKQVAIKLEPINTRYPKLHTEFLVYNKLTKLRGIPAVKWFGSEGKYNFMVMDLLGPSLEDLFNSCFRRFSLKTVLLLADQLLDRIEIIHSKNLIHRDIKPDNFLMGWGKRGYMVYIIDFGLSKTYCDNVTNEHIVYRENKNLIGTARYASINNHLGIEQSRRDDLESLGYMLMYFLRGSLPWQGLRAQTRQQKYERISEKKINTPFEVLCQGYPNEFLSYLLYCRSMKFTETPDFTYLRQLFKQLFDFKGFDYDYIFDWTKFKSEENSAPYSGSDDEKYGLHQDRRVMQDRSSPVNYVVPLNSLAQADQSSLKDFTNLPKVPLVPMDNYSRYDVMQPLQSRSRYSVDPGSARPVRTQTRRSTMVTSDSPPVTQHLQTKSVSEIRRHRH</sequence>
<keyword evidence="9" id="KW-1185">Reference proteome</keyword>
<dbReference type="PANTHER" id="PTHR11909">
    <property type="entry name" value="CASEIN KINASE-RELATED"/>
    <property type="match status" value="1"/>
</dbReference>
<dbReference type="InterPro" id="IPR011009">
    <property type="entry name" value="Kinase-like_dom_sf"/>
</dbReference>
<dbReference type="Gene3D" id="1.10.510.10">
    <property type="entry name" value="Transferase(Phosphotransferase) domain 1"/>
    <property type="match status" value="1"/>
</dbReference>